<dbReference type="InterPro" id="IPR000631">
    <property type="entry name" value="CARKD"/>
</dbReference>
<dbReference type="HAMAP" id="MF_01965">
    <property type="entry name" value="NADHX_dehydratase"/>
    <property type="match status" value="1"/>
</dbReference>
<dbReference type="EMBL" id="ARXU01000002">
    <property type="protein sequence ID" value="KGD62362.1"/>
    <property type="molecule type" value="Genomic_DNA"/>
</dbReference>
<dbReference type="InterPro" id="IPR036652">
    <property type="entry name" value="YjeF_N_dom_sf"/>
</dbReference>
<dbReference type="Proteomes" id="UP000029443">
    <property type="component" value="Unassembled WGS sequence"/>
</dbReference>
<evidence type="ECO:0000256" key="7">
    <source>
        <dbReference type="ARBA" id="ARBA00022840"/>
    </source>
</evidence>
<dbReference type="InterPro" id="IPR030677">
    <property type="entry name" value="Nnr"/>
</dbReference>
<keyword evidence="7 17" id="KW-0067">ATP-binding</keyword>
<comment type="function">
    <text evidence="14 19">Bifunctional enzyme that catalyzes the epimerization of the S- and R-forms of NAD(P)HX and the dehydration of the S-form of NAD(P)HX at the expense of ADP, which is converted to AMP. This allows the repair of both epimers of NAD(P)HX, a damaged form of NAD(P)H that is a result of enzymatic or heat-dependent hydration.</text>
</comment>
<organism evidence="22 23">
    <name type="scientific">Alcanivorax jadensis T9</name>
    <dbReference type="NCBI Taxonomy" id="1177181"/>
    <lineage>
        <taxon>Bacteria</taxon>
        <taxon>Pseudomonadati</taxon>
        <taxon>Pseudomonadota</taxon>
        <taxon>Gammaproteobacteria</taxon>
        <taxon>Oceanospirillales</taxon>
        <taxon>Alcanivoracaceae</taxon>
        <taxon>Alcanivorax</taxon>
    </lineage>
</organism>
<dbReference type="HAMAP" id="MF_01966">
    <property type="entry name" value="NADHX_epimerase"/>
    <property type="match status" value="1"/>
</dbReference>
<feature type="binding site" evidence="18">
    <location>
        <begin position="134"/>
        <end position="140"/>
    </location>
    <ligand>
        <name>(6S)-NADPHX</name>
        <dbReference type="ChEBI" id="CHEBI:64076"/>
    </ligand>
</feature>
<feature type="binding site" evidence="18">
    <location>
        <position position="166"/>
    </location>
    <ligand>
        <name>K(+)</name>
        <dbReference type="ChEBI" id="CHEBI:29103"/>
    </ligand>
</feature>
<comment type="subunit">
    <text evidence="17">Homotetramer.</text>
</comment>
<evidence type="ECO:0000256" key="12">
    <source>
        <dbReference type="ARBA" id="ARBA00023239"/>
    </source>
</evidence>
<feature type="binding site" evidence="17">
    <location>
        <position position="265"/>
    </location>
    <ligand>
        <name>(6S)-NADPHX</name>
        <dbReference type="ChEBI" id="CHEBI:64076"/>
    </ligand>
</feature>
<evidence type="ECO:0000256" key="8">
    <source>
        <dbReference type="ARBA" id="ARBA00022857"/>
    </source>
</evidence>
<comment type="catalytic activity">
    <reaction evidence="16 17 19">
        <text>(6S)-NADPHX + ADP = AMP + phosphate + NADPH + H(+)</text>
        <dbReference type="Rhea" id="RHEA:32235"/>
        <dbReference type="ChEBI" id="CHEBI:15378"/>
        <dbReference type="ChEBI" id="CHEBI:43474"/>
        <dbReference type="ChEBI" id="CHEBI:57783"/>
        <dbReference type="ChEBI" id="CHEBI:64076"/>
        <dbReference type="ChEBI" id="CHEBI:456215"/>
        <dbReference type="ChEBI" id="CHEBI:456216"/>
        <dbReference type="EC" id="4.2.1.136"/>
    </reaction>
</comment>
<comment type="caution">
    <text evidence="22">The sequence shown here is derived from an EMBL/GenBank/DDBJ whole genome shotgun (WGS) entry which is preliminary data.</text>
</comment>
<feature type="binding site" evidence="18">
    <location>
        <position position="130"/>
    </location>
    <ligand>
        <name>K(+)</name>
        <dbReference type="ChEBI" id="CHEBI:29103"/>
    </ligand>
</feature>
<feature type="binding site" evidence="17">
    <location>
        <position position="443"/>
    </location>
    <ligand>
        <name>AMP</name>
        <dbReference type="ChEBI" id="CHEBI:456215"/>
    </ligand>
</feature>
<evidence type="ECO:0000256" key="1">
    <source>
        <dbReference type="ARBA" id="ARBA00000013"/>
    </source>
</evidence>
<comment type="cofactor">
    <cofactor evidence="18 19">
        <name>K(+)</name>
        <dbReference type="ChEBI" id="CHEBI:29103"/>
    </cofactor>
    <text evidence="18 19">Binds 1 potassium ion per subunit.</text>
</comment>
<reference evidence="22 23" key="1">
    <citation type="submission" date="2012-09" db="EMBL/GenBank/DDBJ databases">
        <title>Genome Sequence of alkane-degrading Bacterium Alcanivorax jadensis T9.</title>
        <authorList>
            <person name="Lai Q."/>
            <person name="Shao Z."/>
        </authorList>
    </citation>
    <scope>NUCLEOTIDE SEQUENCE [LARGE SCALE GENOMIC DNA]</scope>
    <source>
        <strain evidence="22 23">T9</strain>
    </source>
</reference>
<keyword evidence="9 18" id="KW-0630">Potassium</keyword>
<sequence length="507" mass="52285">MKGNMTTLSKALYTAAQTRELDRLAIAAGTPGAELMARAGQAAFDTLCERWPEARQIAVLCGGGNNGGDGYVVARLAHAAGLAPQIHFTTPPETLKGDALTMAERCRDAGIPMTPLTLDRLPGGMDLLVDGLLGTGLSGALRDEMAALLTALNALPVPRLALDIPSGLGADTGMPLGAVLAADLTCTFIGLKRGLLTGQGPVYSGELCFFDLQVDRDVYSQVPADCRVPVPANLHALLPPRRIDGHKGNYGHVVVIGGDHGFAGAPVMSAQAAARCGAGKVSLITRPDHVAVALTRQPEIMVRGVDNASDAASLLAAASVIAIGPGLGRDDWGRALLALALESGKPLVIDADALTLMADDDRIGQGNWVLTPHPGEAGRLLGGSAKDIQQDRFAALETLTARYGGSVLLKGLGTLIQGEDRQGERSCALIRDGNPGMASGGMGDVLTGVIAALRAQGLTGYDAARLGAMIHARAADACAARCGPRGMLATDLLPYLRAELNETCLAE</sequence>
<evidence type="ECO:0000313" key="22">
    <source>
        <dbReference type="EMBL" id="KGD62362.1"/>
    </source>
</evidence>
<dbReference type="InterPro" id="IPR017953">
    <property type="entry name" value="Carbohydrate_kinase_pred_CS"/>
</dbReference>
<dbReference type="PANTHER" id="PTHR12592">
    <property type="entry name" value="ATP-DEPENDENT (S)-NAD(P)H-HYDRATE DEHYDRATASE FAMILY MEMBER"/>
    <property type="match status" value="1"/>
</dbReference>
<dbReference type="EC" id="4.2.1.136" evidence="19"/>
<dbReference type="InterPro" id="IPR029056">
    <property type="entry name" value="Ribokinase-like"/>
</dbReference>
<evidence type="ECO:0000256" key="14">
    <source>
        <dbReference type="ARBA" id="ARBA00025153"/>
    </source>
</evidence>
<evidence type="ECO:0000256" key="19">
    <source>
        <dbReference type="PIRNR" id="PIRNR017184"/>
    </source>
</evidence>
<evidence type="ECO:0000256" key="13">
    <source>
        <dbReference type="ARBA" id="ARBA00023268"/>
    </source>
</evidence>
<evidence type="ECO:0000256" key="17">
    <source>
        <dbReference type="HAMAP-Rule" id="MF_01965"/>
    </source>
</evidence>
<comment type="catalytic activity">
    <reaction evidence="15 17 19">
        <text>(6S)-NADHX + ADP = AMP + phosphate + NADH + H(+)</text>
        <dbReference type="Rhea" id="RHEA:32223"/>
        <dbReference type="ChEBI" id="CHEBI:15378"/>
        <dbReference type="ChEBI" id="CHEBI:43474"/>
        <dbReference type="ChEBI" id="CHEBI:57945"/>
        <dbReference type="ChEBI" id="CHEBI:64074"/>
        <dbReference type="ChEBI" id="CHEBI:456215"/>
        <dbReference type="ChEBI" id="CHEBI:456216"/>
        <dbReference type="EC" id="4.2.1.136"/>
    </reaction>
</comment>
<gene>
    <name evidence="18" type="primary">nnrE</name>
    <name evidence="17" type="synonym">nnrD</name>
    <name evidence="22" type="ORF">T9A_00653</name>
</gene>
<dbReference type="Gene3D" id="3.40.50.10260">
    <property type="entry name" value="YjeF N-terminal domain"/>
    <property type="match status" value="1"/>
</dbReference>
<comment type="similarity">
    <text evidence="18">Belongs to the NnrE/AIBP family.</text>
</comment>
<dbReference type="SUPFAM" id="SSF53613">
    <property type="entry name" value="Ribokinase-like"/>
    <property type="match status" value="1"/>
</dbReference>
<comment type="function">
    <text evidence="18">Catalyzes the epimerization of the S- and R-forms of NAD(P)HX, a damaged form of NAD(P)H that is a result of enzymatic or heat-dependent hydration. This is a prerequisite for the S-specific NAD(P)H-hydrate dehydratase to allow the repair of both epimers of NAD(P)HX.</text>
</comment>
<feature type="binding site" evidence="17">
    <location>
        <position position="444"/>
    </location>
    <ligand>
        <name>(6S)-NADPHX</name>
        <dbReference type="ChEBI" id="CHEBI:64076"/>
    </ligand>
</feature>
<dbReference type="SUPFAM" id="SSF64153">
    <property type="entry name" value="YjeF N-terminal domain-like"/>
    <property type="match status" value="1"/>
</dbReference>
<dbReference type="Pfam" id="PF01256">
    <property type="entry name" value="Carb_kinase"/>
    <property type="match status" value="1"/>
</dbReference>
<comment type="catalytic activity">
    <reaction evidence="1 18 19">
        <text>(6R)-NADHX = (6S)-NADHX</text>
        <dbReference type="Rhea" id="RHEA:32215"/>
        <dbReference type="ChEBI" id="CHEBI:64074"/>
        <dbReference type="ChEBI" id="CHEBI:64075"/>
        <dbReference type="EC" id="5.1.99.6"/>
    </reaction>
</comment>
<comment type="caution">
    <text evidence="18">Lacks conserved residue(s) required for the propagation of feature annotation.</text>
</comment>
<keyword evidence="10 17" id="KW-0520">NAD</keyword>
<protein>
    <recommendedName>
        <fullName evidence="19">Bifunctional NAD(P)H-hydrate repair enzyme</fullName>
    </recommendedName>
    <alternativeName>
        <fullName evidence="19">Nicotinamide nucleotide repair protein</fullName>
    </alternativeName>
    <domain>
        <recommendedName>
            <fullName evidence="19">ADP-dependent (S)-NAD(P)H-hydrate dehydratase</fullName>
            <ecNumber evidence="19">4.2.1.136</ecNumber>
        </recommendedName>
        <alternativeName>
            <fullName evidence="19">ADP-dependent NAD(P)HX dehydratase</fullName>
        </alternativeName>
    </domain>
    <domain>
        <recommendedName>
            <fullName evidence="19">NAD(P)H-hydrate epimerase</fullName>
            <ecNumber evidence="19">5.1.99.6</ecNumber>
        </recommendedName>
    </domain>
</protein>
<comment type="similarity">
    <text evidence="4 19">In the C-terminal section; belongs to the NnrD/CARKD family.</text>
</comment>
<dbReference type="PROSITE" id="PS51383">
    <property type="entry name" value="YJEF_C_3"/>
    <property type="match status" value="1"/>
</dbReference>
<evidence type="ECO:0000256" key="5">
    <source>
        <dbReference type="ARBA" id="ARBA00022723"/>
    </source>
</evidence>
<evidence type="ECO:0000259" key="20">
    <source>
        <dbReference type="PROSITE" id="PS51383"/>
    </source>
</evidence>
<dbReference type="PROSITE" id="PS01049">
    <property type="entry name" value="YJEF_C_1"/>
    <property type="match status" value="1"/>
</dbReference>
<evidence type="ECO:0000256" key="10">
    <source>
        <dbReference type="ARBA" id="ARBA00023027"/>
    </source>
</evidence>
<evidence type="ECO:0000256" key="6">
    <source>
        <dbReference type="ARBA" id="ARBA00022741"/>
    </source>
</evidence>
<dbReference type="EC" id="5.1.99.6" evidence="19"/>
<evidence type="ECO:0000313" key="23">
    <source>
        <dbReference type="Proteomes" id="UP000029443"/>
    </source>
</evidence>
<comment type="cofactor">
    <cofactor evidence="17">
        <name>Mg(2+)</name>
        <dbReference type="ChEBI" id="CHEBI:18420"/>
    </cofactor>
</comment>
<feature type="binding site" evidence="18">
    <location>
        <position position="163"/>
    </location>
    <ligand>
        <name>(6S)-NADPHX</name>
        <dbReference type="ChEBI" id="CHEBI:64076"/>
    </ligand>
</feature>
<feature type="domain" description="YjeF N-terminal" evidence="21">
    <location>
        <begin position="18"/>
        <end position="220"/>
    </location>
</feature>
<comment type="similarity">
    <text evidence="3 19">In the N-terminal section; belongs to the NnrE/AIBP family.</text>
</comment>
<feature type="domain" description="YjeF C-terminal" evidence="20">
    <location>
        <begin position="230"/>
        <end position="503"/>
    </location>
</feature>
<keyword evidence="12 17" id="KW-0456">Lyase</keyword>
<dbReference type="Gene3D" id="3.40.1190.20">
    <property type="match status" value="1"/>
</dbReference>
<keyword evidence="8 17" id="KW-0521">NADP</keyword>
<dbReference type="NCBIfam" id="TIGR00197">
    <property type="entry name" value="yjeF_nterm"/>
    <property type="match status" value="1"/>
</dbReference>
<feature type="binding site" evidence="17">
    <location>
        <position position="373"/>
    </location>
    <ligand>
        <name>(6S)-NADPHX</name>
        <dbReference type="ChEBI" id="CHEBI:64076"/>
    </ligand>
</feature>
<dbReference type="PIRSF" id="PIRSF017184">
    <property type="entry name" value="Nnr"/>
    <property type="match status" value="1"/>
</dbReference>
<dbReference type="PROSITE" id="PS51385">
    <property type="entry name" value="YJEF_N"/>
    <property type="match status" value="1"/>
</dbReference>
<dbReference type="InterPro" id="IPR004443">
    <property type="entry name" value="YjeF_N_dom"/>
</dbReference>
<proteinExistence type="inferred from homology"/>
<name>A0ABR4WFL7_9GAMM</name>
<comment type="function">
    <text evidence="17">Catalyzes the dehydration of the S-form of NAD(P)HX at the expense of ADP, which is converted to AMP. Together with NAD(P)HX epimerase, which catalyzes the epimerization of the S- and R-forms, the enzyme allows the repair of both epimers of NAD(P)HX, a damaged form of NAD(P)H that is a result of enzymatic or heat-dependent hydration.</text>
</comment>
<dbReference type="PANTHER" id="PTHR12592:SF0">
    <property type="entry name" value="ATP-DEPENDENT (S)-NAD(P)H-HYDRATE DEHYDRATASE"/>
    <property type="match status" value="1"/>
</dbReference>
<evidence type="ECO:0000256" key="2">
    <source>
        <dbReference type="ARBA" id="ARBA00000909"/>
    </source>
</evidence>
<keyword evidence="6 17" id="KW-0547">Nucleotide-binding</keyword>
<feature type="binding site" evidence="18">
    <location>
        <begin position="65"/>
        <end position="69"/>
    </location>
    <ligand>
        <name>(6S)-NADPHX</name>
        <dbReference type="ChEBI" id="CHEBI:64076"/>
    </ligand>
</feature>
<evidence type="ECO:0000256" key="9">
    <source>
        <dbReference type="ARBA" id="ARBA00022958"/>
    </source>
</evidence>
<keyword evidence="5 18" id="KW-0479">Metal-binding</keyword>
<keyword evidence="11 18" id="KW-0413">Isomerase</keyword>
<evidence type="ECO:0000259" key="21">
    <source>
        <dbReference type="PROSITE" id="PS51385"/>
    </source>
</evidence>
<evidence type="ECO:0000256" key="16">
    <source>
        <dbReference type="ARBA" id="ARBA00049209"/>
    </source>
</evidence>
<keyword evidence="23" id="KW-1185">Reference proteome</keyword>
<dbReference type="Pfam" id="PF03853">
    <property type="entry name" value="YjeF_N"/>
    <property type="match status" value="1"/>
</dbReference>
<dbReference type="CDD" id="cd01171">
    <property type="entry name" value="YXKO-related"/>
    <property type="match status" value="1"/>
</dbReference>
<comment type="catalytic activity">
    <reaction evidence="2 18 19">
        <text>(6R)-NADPHX = (6S)-NADPHX</text>
        <dbReference type="Rhea" id="RHEA:32227"/>
        <dbReference type="ChEBI" id="CHEBI:64076"/>
        <dbReference type="ChEBI" id="CHEBI:64077"/>
        <dbReference type="EC" id="5.1.99.6"/>
    </reaction>
</comment>
<dbReference type="PROSITE" id="PS01050">
    <property type="entry name" value="YJEF_C_2"/>
    <property type="match status" value="1"/>
</dbReference>
<evidence type="ECO:0000256" key="4">
    <source>
        <dbReference type="ARBA" id="ARBA00009524"/>
    </source>
</evidence>
<evidence type="ECO:0000256" key="18">
    <source>
        <dbReference type="HAMAP-Rule" id="MF_01966"/>
    </source>
</evidence>
<evidence type="ECO:0000256" key="15">
    <source>
        <dbReference type="ARBA" id="ARBA00048238"/>
    </source>
</evidence>
<comment type="similarity">
    <text evidence="17">Belongs to the NnrD/CARKD family.</text>
</comment>
<keyword evidence="13" id="KW-0511">Multifunctional enzyme</keyword>
<dbReference type="NCBIfam" id="TIGR00196">
    <property type="entry name" value="yjeF_cterm"/>
    <property type="match status" value="1"/>
</dbReference>
<evidence type="ECO:0000256" key="11">
    <source>
        <dbReference type="ARBA" id="ARBA00023235"/>
    </source>
</evidence>
<feature type="binding site" evidence="17">
    <location>
        <begin position="410"/>
        <end position="414"/>
    </location>
    <ligand>
        <name>AMP</name>
        <dbReference type="ChEBI" id="CHEBI:456215"/>
    </ligand>
</feature>
<feature type="binding site" evidence="18">
    <location>
        <position position="66"/>
    </location>
    <ligand>
        <name>K(+)</name>
        <dbReference type="ChEBI" id="CHEBI:29103"/>
    </ligand>
</feature>
<feature type="binding site" evidence="17">
    <location>
        <position position="326"/>
    </location>
    <ligand>
        <name>(6S)-NADPHX</name>
        <dbReference type="ChEBI" id="CHEBI:64076"/>
    </ligand>
</feature>
<evidence type="ECO:0000256" key="3">
    <source>
        <dbReference type="ARBA" id="ARBA00006001"/>
    </source>
</evidence>
<accession>A0ABR4WFL7</accession>